<reference evidence="1" key="1">
    <citation type="submission" date="2022-03" db="EMBL/GenBank/DDBJ databases">
        <authorList>
            <person name="Sayadi A."/>
        </authorList>
    </citation>
    <scope>NUCLEOTIDE SEQUENCE</scope>
</reference>
<gene>
    <name evidence="1" type="ORF">ACAOBT_LOCUS29738</name>
</gene>
<keyword evidence="2" id="KW-1185">Reference proteome</keyword>
<evidence type="ECO:0000313" key="2">
    <source>
        <dbReference type="Proteomes" id="UP001152888"/>
    </source>
</evidence>
<protein>
    <submittedName>
        <fullName evidence="1">Uncharacterized protein</fullName>
    </submittedName>
</protein>
<proteinExistence type="predicted"/>
<accession>A0A9P0M5F7</accession>
<comment type="caution">
    <text evidence="1">The sequence shown here is derived from an EMBL/GenBank/DDBJ whole genome shotgun (WGS) entry which is preliminary data.</text>
</comment>
<dbReference type="EMBL" id="CAKOFQ010007757">
    <property type="protein sequence ID" value="CAH2007588.1"/>
    <property type="molecule type" value="Genomic_DNA"/>
</dbReference>
<dbReference type="AlphaFoldDB" id="A0A9P0M5F7"/>
<dbReference type="Proteomes" id="UP001152888">
    <property type="component" value="Unassembled WGS sequence"/>
</dbReference>
<organism evidence="1 2">
    <name type="scientific">Acanthoscelides obtectus</name>
    <name type="common">Bean weevil</name>
    <name type="synonym">Bruchus obtectus</name>
    <dbReference type="NCBI Taxonomy" id="200917"/>
    <lineage>
        <taxon>Eukaryota</taxon>
        <taxon>Metazoa</taxon>
        <taxon>Ecdysozoa</taxon>
        <taxon>Arthropoda</taxon>
        <taxon>Hexapoda</taxon>
        <taxon>Insecta</taxon>
        <taxon>Pterygota</taxon>
        <taxon>Neoptera</taxon>
        <taxon>Endopterygota</taxon>
        <taxon>Coleoptera</taxon>
        <taxon>Polyphaga</taxon>
        <taxon>Cucujiformia</taxon>
        <taxon>Chrysomeloidea</taxon>
        <taxon>Chrysomelidae</taxon>
        <taxon>Bruchinae</taxon>
        <taxon>Bruchini</taxon>
        <taxon>Acanthoscelides</taxon>
    </lineage>
</organism>
<sequence length="31" mass="3828">MREMEIYKRILVVLLRPAKNGDYNYIINTYH</sequence>
<name>A0A9P0M5F7_ACAOB</name>
<evidence type="ECO:0000313" key="1">
    <source>
        <dbReference type="EMBL" id="CAH2007588.1"/>
    </source>
</evidence>